<gene>
    <name evidence="1" type="ORF">WCV66_25555</name>
</gene>
<accession>A0ABZ2MTE7</accession>
<dbReference type="Gene3D" id="2.40.300.10">
    <property type="entry name" value="Head decoration protein D"/>
    <property type="match status" value="1"/>
</dbReference>
<dbReference type="Proteomes" id="UP001368328">
    <property type="component" value="Chromosome"/>
</dbReference>
<evidence type="ECO:0000313" key="1">
    <source>
        <dbReference type="EMBL" id="WXB88517.1"/>
    </source>
</evidence>
<proteinExistence type="predicted"/>
<sequence>MISQIRVMDDGMCEVNGYCKPNGEGIVIKSDQGYRVMERTGPNQVLVLVK</sequence>
<evidence type="ECO:0000313" key="2">
    <source>
        <dbReference type="Proteomes" id="UP001368328"/>
    </source>
</evidence>
<dbReference type="EMBL" id="CP147403">
    <property type="protein sequence ID" value="WXB88517.1"/>
    <property type="molecule type" value="Genomic_DNA"/>
</dbReference>
<keyword evidence="2" id="KW-1185">Reference proteome</keyword>
<organism evidence="1 2">
    <name type="scientific">Metabacillus rhizosphaerae</name>
    <dbReference type="NCBI Taxonomy" id="3117747"/>
    <lineage>
        <taxon>Bacteria</taxon>
        <taxon>Bacillati</taxon>
        <taxon>Bacillota</taxon>
        <taxon>Bacilli</taxon>
        <taxon>Bacillales</taxon>
        <taxon>Bacillaceae</taxon>
        <taxon>Metabacillus</taxon>
    </lineage>
</organism>
<dbReference type="RefSeq" id="WP_198165160.1">
    <property type="nucleotide sequence ID" value="NZ_CP147403.1"/>
</dbReference>
<name>A0ABZ2MTE7_9BACI</name>
<protein>
    <submittedName>
        <fullName evidence="1">Uncharacterized protein</fullName>
    </submittedName>
</protein>
<reference evidence="1 2" key="1">
    <citation type="submission" date="2024-02" db="EMBL/GenBank/DDBJ databases">
        <title>Seven novel Bacillus-like species.</title>
        <authorList>
            <person name="Liu G."/>
        </authorList>
    </citation>
    <scope>NUCLEOTIDE SEQUENCE [LARGE SCALE GENOMIC DNA]</scope>
    <source>
        <strain evidence="1 2">FJAT-53654</strain>
    </source>
</reference>